<proteinExistence type="predicted"/>
<dbReference type="Gene3D" id="4.10.60.10">
    <property type="entry name" value="Zinc finger, CCHC-type"/>
    <property type="match status" value="1"/>
</dbReference>
<sequence>MREMAEAMKRKVDAAYRVLQHIQGDRDDKPQGHRARDEVVEKVKQGTNFSNKRPMNFSKGGSSKGKKPMVSKSAPNSCANCGKTHGGRPCLFSSNVCYTCGQTGHYARDYPQKKQTSERA</sequence>
<comment type="caution">
    <text evidence="4">The sequence shown here is derived from an EMBL/GenBank/DDBJ whole genome shotgun (WGS) entry which is preliminary data.</text>
</comment>
<dbReference type="InterPro" id="IPR001878">
    <property type="entry name" value="Znf_CCHC"/>
</dbReference>
<dbReference type="SMART" id="SM00343">
    <property type="entry name" value="ZnF_C2HC"/>
    <property type="match status" value="1"/>
</dbReference>
<keyword evidence="1" id="KW-0863">Zinc-finger</keyword>
<dbReference type="Pfam" id="PF00098">
    <property type="entry name" value="zf-CCHC"/>
    <property type="match status" value="1"/>
</dbReference>
<dbReference type="GO" id="GO:0003677">
    <property type="term" value="F:DNA binding"/>
    <property type="evidence" value="ECO:0007669"/>
    <property type="project" value="UniProtKB-KW"/>
</dbReference>
<keyword evidence="1" id="KW-0479">Metal-binding</keyword>
<evidence type="ECO:0000259" key="3">
    <source>
        <dbReference type="PROSITE" id="PS50158"/>
    </source>
</evidence>
<dbReference type="InterPro" id="IPR036875">
    <property type="entry name" value="Znf_CCHC_sf"/>
</dbReference>
<dbReference type="PROSITE" id="PS50158">
    <property type="entry name" value="ZF_CCHC"/>
    <property type="match status" value="1"/>
</dbReference>
<dbReference type="EMBL" id="JAAIUW010000001">
    <property type="protein sequence ID" value="KAF7844254.1"/>
    <property type="molecule type" value="Genomic_DNA"/>
</dbReference>
<gene>
    <name evidence="4" type="ORF">G2W53_001159</name>
</gene>
<protein>
    <submittedName>
        <fullName evidence="4">DNA-binding protein HEXBP-like</fullName>
    </submittedName>
</protein>
<reference evidence="4" key="1">
    <citation type="submission" date="2020-09" db="EMBL/GenBank/DDBJ databases">
        <title>Genome-Enabled Discovery of Anthraquinone Biosynthesis in Senna tora.</title>
        <authorList>
            <person name="Kang S.-H."/>
            <person name="Pandey R.P."/>
            <person name="Lee C.-M."/>
            <person name="Sim J.-S."/>
            <person name="Jeong J.-T."/>
            <person name="Choi B.-S."/>
            <person name="Jung M."/>
            <person name="Ginzburg D."/>
            <person name="Zhao K."/>
            <person name="Won S.Y."/>
            <person name="Oh T.-J."/>
            <person name="Yu Y."/>
            <person name="Kim N.-H."/>
            <person name="Lee O.R."/>
            <person name="Lee T.-H."/>
            <person name="Bashyal P."/>
            <person name="Kim T.-S."/>
            <person name="Lee W.-H."/>
            <person name="Kawkins C."/>
            <person name="Kim C.-K."/>
            <person name="Kim J.S."/>
            <person name="Ahn B.O."/>
            <person name="Rhee S.Y."/>
            <person name="Sohng J.K."/>
        </authorList>
    </citation>
    <scope>NUCLEOTIDE SEQUENCE</scope>
    <source>
        <tissue evidence="4">Leaf</tissue>
    </source>
</reference>
<dbReference type="OrthoDB" id="1936908at2759"/>
<organism evidence="4 5">
    <name type="scientific">Senna tora</name>
    <dbReference type="NCBI Taxonomy" id="362788"/>
    <lineage>
        <taxon>Eukaryota</taxon>
        <taxon>Viridiplantae</taxon>
        <taxon>Streptophyta</taxon>
        <taxon>Embryophyta</taxon>
        <taxon>Tracheophyta</taxon>
        <taxon>Spermatophyta</taxon>
        <taxon>Magnoliopsida</taxon>
        <taxon>eudicotyledons</taxon>
        <taxon>Gunneridae</taxon>
        <taxon>Pentapetalae</taxon>
        <taxon>rosids</taxon>
        <taxon>fabids</taxon>
        <taxon>Fabales</taxon>
        <taxon>Fabaceae</taxon>
        <taxon>Caesalpinioideae</taxon>
        <taxon>Cassia clade</taxon>
        <taxon>Senna</taxon>
    </lineage>
</organism>
<keyword evidence="1" id="KW-0862">Zinc</keyword>
<evidence type="ECO:0000313" key="4">
    <source>
        <dbReference type="EMBL" id="KAF7844254.1"/>
    </source>
</evidence>
<accession>A0A834XFE3</accession>
<feature type="domain" description="CCHC-type" evidence="3">
    <location>
        <begin position="97"/>
        <end position="112"/>
    </location>
</feature>
<keyword evidence="5" id="KW-1185">Reference proteome</keyword>
<name>A0A834XFE3_9FABA</name>
<evidence type="ECO:0000313" key="5">
    <source>
        <dbReference type="Proteomes" id="UP000634136"/>
    </source>
</evidence>
<keyword evidence="4" id="KW-0238">DNA-binding</keyword>
<dbReference type="SUPFAM" id="SSF57756">
    <property type="entry name" value="Retrovirus zinc finger-like domains"/>
    <property type="match status" value="1"/>
</dbReference>
<feature type="compositionally biased region" description="Basic and acidic residues" evidence="2">
    <location>
        <begin position="23"/>
        <end position="44"/>
    </location>
</feature>
<dbReference type="GO" id="GO:0008270">
    <property type="term" value="F:zinc ion binding"/>
    <property type="evidence" value="ECO:0007669"/>
    <property type="project" value="UniProtKB-KW"/>
</dbReference>
<evidence type="ECO:0000256" key="2">
    <source>
        <dbReference type="SAM" id="MobiDB-lite"/>
    </source>
</evidence>
<dbReference type="AlphaFoldDB" id="A0A834XFE3"/>
<feature type="region of interest" description="Disordered" evidence="2">
    <location>
        <begin position="22"/>
        <end position="76"/>
    </location>
</feature>
<evidence type="ECO:0000256" key="1">
    <source>
        <dbReference type="PROSITE-ProRule" id="PRU00047"/>
    </source>
</evidence>
<dbReference type="Proteomes" id="UP000634136">
    <property type="component" value="Unassembled WGS sequence"/>
</dbReference>